<dbReference type="PANTHER" id="PTHR24321:SF8">
    <property type="entry name" value="ESTRADIOL 17-BETA-DEHYDROGENASE 8-RELATED"/>
    <property type="match status" value="1"/>
</dbReference>
<keyword evidence="4" id="KW-1185">Reference proteome</keyword>
<dbReference type="InterPro" id="IPR020904">
    <property type="entry name" value="Sc_DH/Rdtase_CS"/>
</dbReference>
<dbReference type="AlphaFoldDB" id="A0A1I3IFD1"/>
<dbReference type="GO" id="GO:0016491">
    <property type="term" value="F:oxidoreductase activity"/>
    <property type="evidence" value="ECO:0007669"/>
    <property type="project" value="UniProtKB-KW"/>
</dbReference>
<dbReference type="PRINTS" id="PR00081">
    <property type="entry name" value="GDHRDH"/>
</dbReference>
<name>A0A1I3IFD1_9SPHI</name>
<dbReference type="InterPro" id="IPR036291">
    <property type="entry name" value="NAD(P)-bd_dom_sf"/>
</dbReference>
<accession>A0A1I3IFD1</accession>
<dbReference type="Proteomes" id="UP000198670">
    <property type="component" value="Unassembled WGS sequence"/>
</dbReference>
<evidence type="ECO:0000256" key="1">
    <source>
        <dbReference type="ARBA" id="ARBA00006484"/>
    </source>
</evidence>
<dbReference type="CDD" id="cd05233">
    <property type="entry name" value="SDR_c"/>
    <property type="match status" value="1"/>
</dbReference>
<protein>
    <submittedName>
        <fullName evidence="3">NAD(P)-dependent dehydrogenase, short-chain alcohol dehydrogenase family</fullName>
    </submittedName>
</protein>
<dbReference type="EMBL" id="FOQO01000004">
    <property type="protein sequence ID" value="SFI46745.1"/>
    <property type="molecule type" value="Genomic_DNA"/>
</dbReference>
<dbReference type="RefSeq" id="WP_090626347.1">
    <property type="nucleotide sequence ID" value="NZ_FOQO01000004.1"/>
</dbReference>
<dbReference type="OrthoDB" id="597477at2"/>
<reference evidence="3 4" key="1">
    <citation type="submission" date="2016-10" db="EMBL/GenBank/DDBJ databases">
        <authorList>
            <person name="de Groot N.N."/>
        </authorList>
    </citation>
    <scope>NUCLEOTIDE SEQUENCE [LARGE SCALE GENOMIC DNA]</scope>
    <source>
        <strain evidence="3 4">RK1</strain>
    </source>
</reference>
<dbReference type="Gene3D" id="3.40.50.720">
    <property type="entry name" value="NAD(P)-binding Rossmann-like Domain"/>
    <property type="match status" value="1"/>
</dbReference>
<evidence type="ECO:0000313" key="4">
    <source>
        <dbReference type="Proteomes" id="UP000198670"/>
    </source>
</evidence>
<evidence type="ECO:0000313" key="3">
    <source>
        <dbReference type="EMBL" id="SFI46745.1"/>
    </source>
</evidence>
<organism evidence="3 4">
    <name type="scientific">Parapedobacter indicus</name>
    <dbReference type="NCBI Taxonomy" id="1477437"/>
    <lineage>
        <taxon>Bacteria</taxon>
        <taxon>Pseudomonadati</taxon>
        <taxon>Bacteroidota</taxon>
        <taxon>Sphingobacteriia</taxon>
        <taxon>Sphingobacteriales</taxon>
        <taxon>Sphingobacteriaceae</taxon>
        <taxon>Parapedobacter</taxon>
    </lineage>
</organism>
<gene>
    <name evidence="3" type="ORF">SAMN05444682_10472</name>
</gene>
<evidence type="ECO:0000256" key="2">
    <source>
        <dbReference type="ARBA" id="ARBA00023002"/>
    </source>
</evidence>
<dbReference type="FunFam" id="3.40.50.720:FF:000084">
    <property type="entry name" value="Short-chain dehydrogenase reductase"/>
    <property type="match status" value="1"/>
</dbReference>
<keyword evidence="2" id="KW-0560">Oxidoreductase</keyword>
<dbReference type="InterPro" id="IPR002347">
    <property type="entry name" value="SDR_fam"/>
</dbReference>
<dbReference type="Pfam" id="PF13561">
    <property type="entry name" value="adh_short_C2"/>
    <property type="match status" value="1"/>
</dbReference>
<sequence>MILSFTGKTAVVTGGTSGIGKAAALQLIAAGAKVAVLGRDGAKLADELAEFSDQLFFFHCELANHPSIKNTFAKIGDQFGTIDVLVNNAGVQTYGNAVNTGEDVWDFTMDINLKAVYLCAKYAIPLMEKASHPAIVNVGSVQGFVSQRNVAAYAASKEALHGLTRSIAIDFAPKIRCVAVCPGAVWTPMLEKDIESFTDQEAVIEETRNIHLLKRIATAEEVANFITFLASDKASFATGHTYRVDGGIGLNIEGT</sequence>
<dbReference type="STRING" id="1477437.SAMN05444682_10472"/>
<comment type="similarity">
    <text evidence="1">Belongs to the short-chain dehydrogenases/reductases (SDR) family.</text>
</comment>
<dbReference type="PANTHER" id="PTHR24321">
    <property type="entry name" value="DEHYDROGENASES, SHORT CHAIN"/>
    <property type="match status" value="1"/>
</dbReference>
<proteinExistence type="inferred from homology"/>
<dbReference type="PROSITE" id="PS00061">
    <property type="entry name" value="ADH_SHORT"/>
    <property type="match status" value="1"/>
</dbReference>
<dbReference type="PRINTS" id="PR00080">
    <property type="entry name" value="SDRFAMILY"/>
</dbReference>
<dbReference type="SUPFAM" id="SSF51735">
    <property type="entry name" value="NAD(P)-binding Rossmann-fold domains"/>
    <property type="match status" value="1"/>
</dbReference>